<evidence type="ECO:0000256" key="2">
    <source>
        <dbReference type="SAM" id="Phobius"/>
    </source>
</evidence>
<name>A0ABQ3J049_9RHOB</name>
<keyword evidence="4" id="KW-1185">Reference proteome</keyword>
<evidence type="ECO:0000313" key="4">
    <source>
        <dbReference type="Proteomes" id="UP000609802"/>
    </source>
</evidence>
<comment type="caution">
    <text evidence="3">The sequence shown here is derived from an EMBL/GenBank/DDBJ whole genome shotgun (WGS) entry which is preliminary data.</text>
</comment>
<feature type="coiled-coil region" evidence="1">
    <location>
        <begin position="354"/>
        <end position="385"/>
    </location>
</feature>
<reference evidence="4" key="1">
    <citation type="journal article" date="2019" name="Int. J. Syst. Evol. Microbiol.">
        <title>The Global Catalogue of Microorganisms (GCM) 10K type strain sequencing project: providing services to taxonomists for standard genome sequencing and annotation.</title>
        <authorList>
            <consortium name="The Broad Institute Genomics Platform"/>
            <consortium name="The Broad Institute Genome Sequencing Center for Infectious Disease"/>
            <person name="Wu L."/>
            <person name="Ma J."/>
        </authorList>
    </citation>
    <scope>NUCLEOTIDE SEQUENCE [LARGE SCALE GENOMIC DNA]</scope>
    <source>
        <strain evidence="4">KCTC 42443</strain>
    </source>
</reference>
<keyword evidence="2" id="KW-0812">Transmembrane</keyword>
<evidence type="ECO:0000313" key="3">
    <source>
        <dbReference type="EMBL" id="GHE95178.1"/>
    </source>
</evidence>
<keyword evidence="2" id="KW-1133">Transmembrane helix</keyword>
<feature type="transmembrane region" description="Helical" evidence="2">
    <location>
        <begin position="38"/>
        <end position="60"/>
    </location>
</feature>
<evidence type="ECO:0000256" key="1">
    <source>
        <dbReference type="SAM" id="Coils"/>
    </source>
</evidence>
<gene>
    <name evidence="3" type="ORF">GCM10016455_14680</name>
</gene>
<accession>A0ABQ3J049</accession>
<keyword evidence="1" id="KW-0175">Coiled coil</keyword>
<proteinExistence type="predicted"/>
<keyword evidence="2" id="KW-0472">Membrane</keyword>
<dbReference type="EMBL" id="BNCH01000002">
    <property type="protein sequence ID" value="GHE95178.1"/>
    <property type="molecule type" value="Genomic_DNA"/>
</dbReference>
<sequence length="587" mass="63393">MTALGLVIFAISVVVVSMLGEGVLDPMTLEPGLGLSAQALGLAFALAGALASTVVAYSALKAQNSAVNAQRSAEIARDDAARRESLERRSVQLRHDIQRHAELSDATRAVFTAAETVVEFVSEDIRRLLSVPLDHKGDLPAFDVYRCTGPLITAHKHFWENLHRACETNSRDLSLDALWLQRSEEHPLHLERLSAAVGLFGMGGARGHSVTPSTLSVLGTPMTPVVASNLMTIIWAVACDQAAEKMAEEMGELTDEVTRGPNHVQKRVDADLADARGVIDQVLDSQGKVMALSAQANAVMQEIETLSGSLAPDTVPTSLVERLTAADVALDRLVRDATDLRRYLPDPSQAALELDMVERQLDEVLDEVRETVTRMTERLRESNAEMGARVAEALMVARHSPNPNRSDPLAELAVLVAGAIVFPDGTLLRVQDAEGWYWKLNPGLSLIEDLTAIYQDRCDAGAGRPDGVLDLARLLPDSAQLGTAFGTETYGTLREKYVGQIPVAQDAIWRHLRERRAALLDALMHKVSTGPYRPGSGSEEDHKLIFGLLSGNTMSGATLQLEPVPAPATTAENAHAEALGAVERPPW</sequence>
<dbReference type="Proteomes" id="UP000609802">
    <property type="component" value="Unassembled WGS sequence"/>
</dbReference>
<protein>
    <submittedName>
        <fullName evidence="3">Uncharacterized protein</fullName>
    </submittedName>
</protein>
<organism evidence="3 4">
    <name type="scientific">Aliiroseovarius zhejiangensis</name>
    <dbReference type="NCBI Taxonomy" id="1632025"/>
    <lineage>
        <taxon>Bacteria</taxon>
        <taxon>Pseudomonadati</taxon>
        <taxon>Pseudomonadota</taxon>
        <taxon>Alphaproteobacteria</taxon>
        <taxon>Rhodobacterales</taxon>
        <taxon>Paracoccaceae</taxon>
        <taxon>Aliiroseovarius</taxon>
    </lineage>
</organism>